<sequence length="232" mass="26107">MPRRTVGNPLSASIYIGAFALGCYALNYLVNNVILPPHLAGGGHWQFLTNLSLLFSLMVFAVGFVGHLSKSAALYNLKNSLHPIALVLECVVTSVYWPLRIFLLHHLVKDPSREMIPLSIDLCLHLVPVVALMVDYIFFMPRWTITPSNAFCACIVLTSLYWFFLKSVIDFENGGEYPYMFLNVETDLVRALIFAAVGLVGFVSFLFFRTVYDVIVHPEIEAVEEAKMKKNL</sequence>
<evidence type="ECO:0000313" key="2">
    <source>
        <dbReference type="Proteomes" id="UP000326582"/>
    </source>
</evidence>
<keyword evidence="2" id="KW-1185">Reference proteome</keyword>
<reference evidence="2" key="1">
    <citation type="journal article" date="2019" name="MBio">
        <title>Comparative genomics for the elucidation of multidrug resistance (MDR) in Candida lusitaniae.</title>
        <authorList>
            <person name="Kannan A."/>
            <person name="Asner S.A."/>
            <person name="Trachsel E."/>
            <person name="Kelly S."/>
            <person name="Parker J."/>
            <person name="Sanglard D."/>
        </authorList>
    </citation>
    <scope>NUCLEOTIDE SEQUENCE [LARGE SCALE GENOMIC DNA]</scope>
    <source>
        <strain evidence="2">P1</strain>
    </source>
</reference>
<accession>A0ACD0WHI0</accession>
<evidence type="ECO:0000313" key="1">
    <source>
        <dbReference type="EMBL" id="QFZ26796.1"/>
    </source>
</evidence>
<dbReference type="EMBL" id="CP038485">
    <property type="protein sequence ID" value="QFZ26796.1"/>
    <property type="molecule type" value="Genomic_DNA"/>
</dbReference>
<proteinExistence type="predicted"/>
<protein>
    <submittedName>
        <fullName evidence="1">Uncharacterized protein</fullName>
    </submittedName>
</protein>
<name>A0ACD0WHI0_CLALS</name>
<organism evidence="1 2">
    <name type="scientific">Clavispora lusitaniae</name>
    <name type="common">Candida lusitaniae</name>
    <dbReference type="NCBI Taxonomy" id="36911"/>
    <lineage>
        <taxon>Eukaryota</taxon>
        <taxon>Fungi</taxon>
        <taxon>Dikarya</taxon>
        <taxon>Ascomycota</taxon>
        <taxon>Saccharomycotina</taxon>
        <taxon>Pichiomycetes</taxon>
        <taxon>Metschnikowiaceae</taxon>
        <taxon>Clavispora</taxon>
    </lineage>
</organism>
<dbReference type="Proteomes" id="UP000326582">
    <property type="component" value="Chromosome 2"/>
</dbReference>
<gene>
    <name evidence="1" type="ORF">EJF14_20714</name>
</gene>